<name>A0A421DTH2_9GAMM</name>
<dbReference type="AlphaFoldDB" id="A0A421DTH2"/>
<feature type="signal peptide" evidence="4">
    <location>
        <begin position="1"/>
        <end position="22"/>
    </location>
</feature>
<accession>A0A421DTH2</accession>
<reference evidence="6 7" key="1">
    <citation type="submission" date="2016-09" db="EMBL/GenBank/DDBJ databases">
        <authorList>
            <person name="Doonan J."/>
            <person name="Pachebat J.A."/>
            <person name="Golyshin P.N."/>
            <person name="Denman S."/>
            <person name="Mcdonald J.E."/>
        </authorList>
    </citation>
    <scope>NUCLEOTIDE SEQUENCE [LARGE SCALE GENOMIC DNA]</scope>
    <source>
        <strain evidence="6 7">NCPPB 3934</strain>
    </source>
</reference>
<comment type="subcellular location">
    <subcellularLocation>
        <location evidence="1">Cell envelope</location>
    </subcellularLocation>
</comment>
<sequence length="321" mass="34265">MNIRLATPLAALLASLSVSALAEQPVSVAFLPGQVGIPFYSTMQCGAENAAKEFNVKLSWNGPPDWDISLQQPFIDAALQLNPNAIVLAPTDGNALINQVKNLEAKGTPVITVDAPLNMPVETQSIQSNHYLGGVAAAKAMSEIAGTSGAFLAVGMRPGLPDIDARVKGFVDTYGKEFSNAKLLPVIYPETSSTKAAQQVAAALQANPDLKGIYVTHSAAATGASSAIIEAGKRGTVKLISFDGDPQQIRDLKDGIYDALIIQQPYEMGYQAVKLAAQLVRKQINRDAVPHDNLLPFVIATRENMQDPEVSKYFYQVSCKK</sequence>
<evidence type="ECO:0000259" key="5">
    <source>
        <dbReference type="Pfam" id="PF13407"/>
    </source>
</evidence>
<feature type="chain" id="PRO_5019432974" description="Periplasmic binding protein domain-containing protein" evidence="4">
    <location>
        <begin position="23"/>
        <end position="321"/>
    </location>
</feature>
<dbReference type="GO" id="GO:0055085">
    <property type="term" value="P:transmembrane transport"/>
    <property type="evidence" value="ECO:0007669"/>
    <property type="project" value="UniProtKB-ARBA"/>
</dbReference>
<evidence type="ECO:0000256" key="4">
    <source>
        <dbReference type="SAM" id="SignalP"/>
    </source>
</evidence>
<dbReference type="GO" id="GO:0030246">
    <property type="term" value="F:carbohydrate binding"/>
    <property type="evidence" value="ECO:0007669"/>
    <property type="project" value="UniProtKB-ARBA"/>
</dbReference>
<dbReference type="Gene3D" id="3.40.50.2300">
    <property type="match status" value="2"/>
</dbReference>
<keyword evidence="3 4" id="KW-0732">Signal</keyword>
<organism evidence="6 7">
    <name type="scientific">Brenneria alni</name>
    <dbReference type="NCBI Taxonomy" id="71656"/>
    <lineage>
        <taxon>Bacteria</taxon>
        <taxon>Pseudomonadati</taxon>
        <taxon>Pseudomonadota</taxon>
        <taxon>Gammaproteobacteria</taxon>
        <taxon>Enterobacterales</taxon>
        <taxon>Pectobacteriaceae</taxon>
        <taxon>Brenneria</taxon>
    </lineage>
</organism>
<dbReference type="Pfam" id="PF13407">
    <property type="entry name" value="Peripla_BP_4"/>
    <property type="match status" value="1"/>
</dbReference>
<dbReference type="OrthoDB" id="250606at2"/>
<evidence type="ECO:0000256" key="1">
    <source>
        <dbReference type="ARBA" id="ARBA00004196"/>
    </source>
</evidence>
<dbReference type="RefSeq" id="WP_121573255.1">
    <property type="nucleotide sequence ID" value="NZ_MJLZ01000002.1"/>
</dbReference>
<protein>
    <recommendedName>
        <fullName evidence="5">Periplasmic binding protein domain-containing protein</fullName>
    </recommendedName>
</protein>
<gene>
    <name evidence="6" type="ORF">BIY29_01830</name>
</gene>
<evidence type="ECO:0000313" key="7">
    <source>
        <dbReference type="Proteomes" id="UP000285648"/>
    </source>
</evidence>
<dbReference type="PANTHER" id="PTHR46847">
    <property type="entry name" value="D-ALLOSE-BINDING PERIPLASMIC PROTEIN-RELATED"/>
    <property type="match status" value="1"/>
</dbReference>
<feature type="domain" description="Periplasmic binding protein" evidence="5">
    <location>
        <begin position="28"/>
        <end position="282"/>
    </location>
</feature>
<dbReference type="GO" id="GO:0030313">
    <property type="term" value="C:cell envelope"/>
    <property type="evidence" value="ECO:0007669"/>
    <property type="project" value="UniProtKB-SubCell"/>
</dbReference>
<dbReference type="Proteomes" id="UP000285648">
    <property type="component" value="Unassembled WGS sequence"/>
</dbReference>
<evidence type="ECO:0000256" key="2">
    <source>
        <dbReference type="ARBA" id="ARBA00007639"/>
    </source>
</evidence>
<comment type="similarity">
    <text evidence="2">Belongs to the bacterial solute-binding protein 2 family.</text>
</comment>
<proteinExistence type="inferred from homology"/>
<comment type="caution">
    <text evidence="6">The sequence shown here is derived from an EMBL/GenBank/DDBJ whole genome shotgun (WGS) entry which is preliminary data.</text>
</comment>
<keyword evidence="7" id="KW-1185">Reference proteome</keyword>
<dbReference type="CDD" id="cd20007">
    <property type="entry name" value="PBP1_ABC_sugar_binding-like"/>
    <property type="match status" value="1"/>
</dbReference>
<evidence type="ECO:0000256" key="3">
    <source>
        <dbReference type="ARBA" id="ARBA00022729"/>
    </source>
</evidence>
<dbReference type="SUPFAM" id="SSF53822">
    <property type="entry name" value="Periplasmic binding protein-like I"/>
    <property type="match status" value="1"/>
</dbReference>
<dbReference type="EMBL" id="MJLZ01000002">
    <property type="protein sequence ID" value="RLM27842.1"/>
    <property type="molecule type" value="Genomic_DNA"/>
</dbReference>
<evidence type="ECO:0000313" key="6">
    <source>
        <dbReference type="EMBL" id="RLM27842.1"/>
    </source>
</evidence>
<dbReference type="InterPro" id="IPR025997">
    <property type="entry name" value="SBP_2_dom"/>
</dbReference>
<dbReference type="PANTHER" id="PTHR46847:SF1">
    <property type="entry name" value="D-ALLOSE-BINDING PERIPLASMIC PROTEIN-RELATED"/>
    <property type="match status" value="1"/>
</dbReference>
<dbReference type="InterPro" id="IPR028082">
    <property type="entry name" value="Peripla_BP_I"/>
</dbReference>